<evidence type="ECO:0000256" key="1">
    <source>
        <dbReference type="SAM" id="MobiDB-lite"/>
    </source>
</evidence>
<evidence type="ECO:0000313" key="2">
    <source>
        <dbReference type="EMBL" id="VTR95210.1"/>
    </source>
</evidence>
<evidence type="ECO:0000313" key="3">
    <source>
        <dbReference type="Proteomes" id="UP000464178"/>
    </source>
</evidence>
<keyword evidence="3" id="KW-1185">Reference proteome</keyword>
<dbReference type="AlphaFoldDB" id="A0A6P2D703"/>
<dbReference type="EMBL" id="LR593886">
    <property type="protein sequence ID" value="VTR95210.1"/>
    <property type="molecule type" value="Genomic_DNA"/>
</dbReference>
<feature type="compositionally biased region" description="Basic residues" evidence="1">
    <location>
        <begin position="58"/>
        <end position="71"/>
    </location>
</feature>
<accession>A0A6P2D703</accession>
<name>A0A6P2D703_9BACT</name>
<dbReference type="KEGG" id="gms:SOIL9_25040"/>
<reference evidence="2 3" key="1">
    <citation type="submission" date="2019-05" db="EMBL/GenBank/DDBJ databases">
        <authorList>
            <consortium name="Science for Life Laboratories"/>
        </authorList>
    </citation>
    <scope>NUCLEOTIDE SEQUENCE [LARGE SCALE GENOMIC DNA]</scope>
    <source>
        <strain evidence="2">Soil9</strain>
    </source>
</reference>
<dbReference type="Proteomes" id="UP000464178">
    <property type="component" value="Chromosome"/>
</dbReference>
<proteinExistence type="predicted"/>
<gene>
    <name evidence="2" type="ORF">SOIL9_25040</name>
</gene>
<organism evidence="2 3">
    <name type="scientific">Gemmata massiliana</name>
    <dbReference type="NCBI Taxonomy" id="1210884"/>
    <lineage>
        <taxon>Bacteria</taxon>
        <taxon>Pseudomonadati</taxon>
        <taxon>Planctomycetota</taxon>
        <taxon>Planctomycetia</taxon>
        <taxon>Gemmatales</taxon>
        <taxon>Gemmataceae</taxon>
        <taxon>Gemmata</taxon>
    </lineage>
</organism>
<sequence length="87" mass="9157">MIPTLLGALGRYASRAAVGATAGAGTSAPTAAAANARASSLLGSLSYNANEAGGFPGRRPRRSQFHRHHRPPCKDQHPTQRILQRAR</sequence>
<feature type="region of interest" description="Disordered" evidence="1">
    <location>
        <begin position="49"/>
        <end position="87"/>
    </location>
</feature>
<protein>
    <submittedName>
        <fullName evidence="2">Uncharacterized protein</fullName>
    </submittedName>
</protein>